<sequence>MTRLAISLGILIALLAVAPSARAGSYSFSIGGHRFHVEAPRNCRSASCVSISSNRSFRPAEDVATTPAAPVPPPVVQAPLPVYPATPARPPQAIAVAPLPAPPPVLAATTSQPVVLPPAPRSEAPRIEALSSNPPRVELSRVDPPKPIALDPPRMEPPVVAPKLEIKPTTTIAQRSDDESPGMPLGQWESDGAKGTVRIERCGSALCGYALTEASSRGESVLVNMKQKSHDVWTGSIYSRSTGNTYYARMTLKSAGKLYVEACALGRFWCSGNDWMRIEEPQEQLATTPRQWGVRS</sequence>
<dbReference type="AlphaFoldDB" id="A0A0E4BLE5"/>
<name>A0A0E4BLE5_9BRAD</name>
<feature type="signal peptide" evidence="2">
    <location>
        <begin position="1"/>
        <end position="23"/>
    </location>
</feature>
<dbReference type="PANTHER" id="PTHR36919:SF2">
    <property type="entry name" value="BLL6627 PROTEIN"/>
    <property type="match status" value="1"/>
</dbReference>
<dbReference type="Proteomes" id="UP000063308">
    <property type="component" value="Chromosome"/>
</dbReference>
<dbReference type="Gene3D" id="2.40.128.520">
    <property type="match status" value="1"/>
</dbReference>
<keyword evidence="2" id="KW-0732">Signal</keyword>
<dbReference type="PIRSF" id="PIRSF037429">
    <property type="entry name" value="UCP037429"/>
    <property type="match status" value="1"/>
</dbReference>
<gene>
    <name evidence="4" type="ORF">NK6_1489</name>
</gene>
<dbReference type="Pfam" id="PF09917">
    <property type="entry name" value="DUF2147"/>
    <property type="match status" value="1"/>
</dbReference>
<feature type="domain" description="DUF2147" evidence="3">
    <location>
        <begin position="186"/>
        <end position="277"/>
    </location>
</feature>
<organism evidence="4 5">
    <name type="scientific">Bradyrhizobium diazoefficiens</name>
    <dbReference type="NCBI Taxonomy" id="1355477"/>
    <lineage>
        <taxon>Bacteria</taxon>
        <taxon>Pseudomonadati</taxon>
        <taxon>Pseudomonadota</taxon>
        <taxon>Alphaproteobacteria</taxon>
        <taxon>Hyphomicrobiales</taxon>
        <taxon>Nitrobacteraceae</taxon>
        <taxon>Bradyrhizobium</taxon>
    </lineage>
</organism>
<evidence type="ECO:0000256" key="1">
    <source>
        <dbReference type="SAM" id="MobiDB-lite"/>
    </source>
</evidence>
<protein>
    <recommendedName>
        <fullName evidence="3">DUF2147 domain-containing protein</fullName>
    </recommendedName>
</protein>
<evidence type="ECO:0000313" key="4">
    <source>
        <dbReference type="EMBL" id="BAR54673.1"/>
    </source>
</evidence>
<evidence type="ECO:0000256" key="2">
    <source>
        <dbReference type="SAM" id="SignalP"/>
    </source>
</evidence>
<evidence type="ECO:0000259" key="3">
    <source>
        <dbReference type="Pfam" id="PF09917"/>
    </source>
</evidence>
<evidence type="ECO:0000313" key="5">
    <source>
        <dbReference type="Proteomes" id="UP000063308"/>
    </source>
</evidence>
<proteinExistence type="predicted"/>
<reference evidence="4 5" key="1">
    <citation type="submission" date="2014-11" db="EMBL/GenBank/DDBJ databases">
        <title>Symbiosis island explosion on the genome of extra-slow-growing strains of soybean bradyrhizobia with massive insertion sequences.</title>
        <authorList>
            <person name="Iida T."/>
            <person name="Minamisawa K."/>
        </authorList>
    </citation>
    <scope>NUCLEOTIDE SEQUENCE [LARGE SCALE GENOMIC DNA]</scope>
    <source>
        <strain evidence="4 5">NK6</strain>
    </source>
</reference>
<dbReference type="RefSeq" id="WP_060908617.1">
    <property type="nucleotide sequence ID" value="NZ_JAFCKD010000180.1"/>
</dbReference>
<dbReference type="EMBL" id="AP014685">
    <property type="protein sequence ID" value="BAR54673.1"/>
    <property type="molecule type" value="Genomic_DNA"/>
</dbReference>
<accession>A0A0E4BLE5</accession>
<dbReference type="PANTHER" id="PTHR36919">
    <property type="entry name" value="BLR1215 PROTEIN"/>
    <property type="match status" value="1"/>
</dbReference>
<dbReference type="InterPro" id="IPR019223">
    <property type="entry name" value="DUF2147"/>
</dbReference>
<feature type="chain" id="PRO_5002418559" description="DUF2147 domain-containing protein" evidence="2">
    <location>
        <begin position="24"/>
        <end position="296"/>
    </location>
</feature>
<feature type="region of interest" description="Disordered" evidence="1">
    <location>
        <begin position="136"/>
        <end position="159"/>
    </location>
</feature>
<dbReference type="InterPro" id="IPR017201">
    <property type="entry name" value="UCP037429"/>
</dbReference>